<dbReference type="EMBL" id="JANLFC010000079">
    <property type="protein sequence ID" value="MCR4450732.1"/>
    <property type="molecule type" value="Genomic_DNA"/>
</dbReference>
<evidence type="ECO:0000313" key="1">
    <source>
        <dbReference type="EMBL" id="MCR4450732.1"/>
    </source>
</evidence>
<comment type="caution">
    <text evidence="1">The sequence shown here is derived from an EMBL/GenBank/DDBJ whole genome shotgun (WGS) entry which is preliminary data.</text>
</comment>
<name>A0AAW5MLU0_AERVE</name>
<protein>
    <recommendedName>
        <fullName evidence="3">KfrA N-terminal DNA-binding domain-containing protein</fullName>
    </recommendedName>
</protein>
<evidence type="ECO:0000313" key="2">
    <source>
        <dbReference type="Proteomes" id="UP001204061"/>
    </source>
</evidence>
<organism evidence="1 2">
    <name type="scientific">Aeromonas veronii</name>
    <dbReference type="NCBI Taxonomy" id="654"/>
    <lineage>
        <taxon>Bacteria</taxon>
        <taxon>Pseudomonadati</taxon>
        <taxon>Pseudomonadota</taxon>
        <taxon>Gammaproteobacteria</taxon>
        <taxon>Aeromonadales</taxon>
        <taxon>Aeromonadaceae</taxon>
        <taxon>Aeromonas</taxon>
    </lineage>
</organism>
<accession>A0AAW5MLU0</accession>
<reference evidence="1" key="1">
    <citation type="submission" date="2022-08" db="EMBL/GenBank/DDBJ databases">
        <title>A global survey of hypervirulent Aeromonas hydrophila identified this emerging pathogen in farmed fish in the lower Mekong River basin.</title>
        <authorList>
            <person name="Xu T."/>
            <person name="Rasmussen-Ivey C.R."/>
            <person name="Moen F.S."/>
            <person name="Fernandez Bravo A."/>
            <person name="Lamy B."/>
            <person name="Beaz-Hidalgo R."/>
            <person name="Khan C.D."/>
            <person name="Castro Escarpulli G."/>
            <person name="Yasin I.S.M."/>
            <person name="Figueras M.J."/>
            <person name="Azzam Sayuti M."/>
            <person name="Karim M.M."/>
            <person name="Alam K.M."/>
            <person name="Le T.T.T."/>
            <person name="Thao N.H.P."/>
            <person name="Addo S."/>
            <person name="Duodu S."/>
            <person name="Ali S."/>
            <person name="Mey S."/>
            <person name="Somony T."/>
            <person name="Liles M.R."/>
        </authorList>
    </citation>
    <scope>NUCLEOTIDE SEQUENCE</scope>
    <source>
        <strain evidence="1">0.14</strain>
    </source>
</reference>
<dbReference type="Proteomes" id="UP001204061">
    <property type="component" value="Unassembled WGS sequence"/>
</dbReference>
<proteinExistence type="predicted"/>
<dbReference type="RefSeq" id="WP_257725972.1">
    <property type="nucleotide sequence ID" value="NZ_JANLFC010000079.1"/>
</dbReference>
<gene>
    <name evidence="1" type="ORF">NS965_20315</name>
</gene>
<dbReference type="AlphaFoldDB" id="A0AAW5MLU0"/>
<sequence length="93" mass="10485">MNNNEVFKTLLHLTGCSKNKPLLLELFALGGQPEITHSLVRGWRADPASSRGTAMPDWALRAFFAGLFEYRDRQADQGVEVFCFPRDPDARCD</sequence>
<evidence type="ECO:0008006" key="3">
    <source>
        <dbReference type="Google" id="ProtNLM"/>
    </source>
</evidence>